<feature type="region of interest" description="Disordered" evidence="1">
    <location>
        <begin position="23"/>
        <end position="63"/>
    </location>
</feature>
<dbReference type="Proteomes" id="UP000825729">
    <property type="component" value="Unassembled WGS sequence"/>
</dbReference>
<sequence>MGTEVLRPQDCLIDRMRIPDSHVVFPRRSAGRPRPNRKPAARPEVRKQRVPETQKKSTEDATKAGRGFVMGHVTILKRGESLPEKKIRELAGPNTAATPATAAGDLILCGTQRLGPDPATLPIYPSDVYAGSAFFNSPAPSDLPLPSFSKKKCGPGGVVDDSATKDLRRLLRLD</sequence>
<dbReference type="AlphaFoldDB" id="A0AAV7F8K1"/>
<reference evidence="2 3" key="1">
    <citation type="submission" date="2021-07" db="EMBL/GenBank/DDBJ databases">
        <title>The Aristolochia fimbriata genome: insights into angiosperm evolution, floral development and chemical biosynthesis.</title>
        <authorList>
            <person name="Jiao Y."/>
        </authorList>
    </citation>
    <scope>NUCLEOTIDE SEQUENCE [LARGE SCALE GENOMIC DNA]</scope>
    <source>
        <strain evidence="2">IBCAS-2021</strain>
        <tissue evidence="2">Leaf</tissue>
    </source>
</reference>
<comment type="caution">
    <text evidence="2">The sequence shown here is derived from an EMBL/GenBank/DDBJ whole genome shotgun (WGS) entry which is preliminary data.</text>
</comment>
<keyword evidence="3" id="KW-1185">Reference proteome</keyword>
<dbReference type="InterPro" id="IPR028322">
    <property type="entry name" value="PNRC-like_rgn"/>
</dbReference>
<evidence type="ECO:0000313" key="3">
    <source>
        <dbReference type="Proteomes" id="UP000825729"/>
    </source>
</evidence>
<feature type="compositionally biased region" description="Basic residues" evidence="1">
    <location>
        <begin position="29"/>
        <end position="40"/>
    </location>
</feature>
<dbReference type="GO" id="GO:0016071">
    <property type="term" value="P:mRNA metabolic process"/>
    <property type="evidence" value="ECO:0007669"/>
    <property type="project" value="UniProtKB-ARBA"/>
</dbReference>
<gene>
    <name evidence="2" type="ORF">H6P81_002000</name>
</gene>
<name>A0AAV7F8K1_ARIFI</name>
<evidence type="ECO:0000313" key="2">
    <source>
        <dbReference type="EMBL" id="KAG9457492.1"/>
    </source>
</evidence>
<dbReference type="PANTHER" id="PTHR33670:SF1">
    <property type="entry name" value="OS09G0416300 PROTEIN"/>
    <property type="match status" value="1"/>
</dbReference>
<protein>
    <submittedName>
        <fullName evidence="2">Uncharacterized protein</fullName>
    </submittedName>
</protein>
<feature type="compositionally biased region" description="Basic and acidic residues" evidence="1">
    <location>
        <begin position="41"/>
        <end position="63"/>
    </location>
</feature>
<organism evidence="2 3">
    <name type="scientific">Aristolochia fimbriata</name>
    <name type="common">White veined hardy Dutchman's pipe vine</name>
    <dbReference type="NCBI Taxonomy" id="158543"/>
    <lineage>
        <taxon>Eukaryota</taxon>
        <taxon>Viridiplantae</taxon>
        <taxon>Streptophyta</taxon>
        <taxon>Embryophyta</taxon>
        <taxon>Tracheophyta</taxon>
        <taxon>Spermatophyta</taxon>
        <taxon>Magnoliopsida</taxon>
        <taxon>Magnoliidae</taxon>
        <taxon>Piperales</taxon>
        <taxon>Aristolochiaceae</taxon>
        <taxon>Aristolochia</taxon>
    </lineage>
</organism>
<dbReference type="EMBL" id="JAINDJ010000002">
    <property type="protein sequence ID" value="KAG9457492.1"/>
    <property type="molecule type" value="Genomic_DNA"/>
</dbReference>
<accession>A0AAV7F8K1</accession>
<proteinExistence type="predicted"/>
<dbReference type="Pfam" id="PF15365">
    <property type="entry name" value="PNRC"/>
    <property type="match status" value="1"/>
</dbReference>
<dbReference type="PANTHER" id="PTHR33670">
    <property type="entry name" value="SPLICING FACTOR, PROLINE- AND GLUTAMINE-RICH-LIKE"/>
    <property type="match status" value="1"/>
</dbReference>
<evidence type="ECO:0000256" key="1">
    <source>
        <dbReference type="SAM" id="MobiDB-lite"/>
    </source>
</evidence>